<dbReference type="PROSITE" id="PS50850">
    <property type="entry name" value="MFS"/>
    <property type="match status" value="1"/>
</dbReference>
<feature type="transmembrane region" description="Helical" evidence="5">
    <location>
        <begin position="44"/>
        <end position="66"/>
    </location>
</feature>
<evidence type="ECO:0000313" key="7">
    <source>
        <dbReference type="EMBL" id="MDP9821366.1"/>
    </source>
</evidence>
<feature type="transmembrane region" description="Helical" evidence="5">
    <location>
        <begin position="139"/>
        <end position="160"/>
    </location>
</feature>
<evidence type="ECO:0000313" key="8">
    <source>
        <dbReference type="Proteomes" id="UP001240447"/>
    </source>
</evidence>
<evidence type="ECO:0000256" key="5">
    <source>
        <dbReference type="SAM" id="Phobius"/>
    </source>
</evidence>
<evidence type="ECO:0000256" key="3">
    <source>
        <dbReference type="ARBA" id="ARBA00022989"/>
    </source>
</evidence>
<protein>
    <submittedName>
        <fullName evidence="7">MFS family permease</fullName>
    </submittedName>
</protein>
<feature type="transmembrane region" description="Helical" evidence="5">
    <location>
        <begin position="166"/>
        <end position="185"/>
    </location>
</feature>
<evidence type="ECO:0000256" key="4">
    <source>
        <dbReference type="ARBA" id="ARBA00023136"/>
    </source>
</evidence>
<dbReference type="RefSeq" id="WP_068118772.1">
    <property type="nucleotide sequence ID" value="NZ_CCXJ01000152.1"/>
</dbReference>
<feature type="transmembrane region" description="Helical" evidence="5">
    <location>
        <begin position="247"/>
        <end position="271"/>
    </location>
</feature>
<dbReference type="InterPro" id="IPR001958">
    <property type="entry name" value="Tet-R_TetA/multi-R_MdtG-like"/>
</dbReference>
<dbReference type="Gene3D" id="1.20.1250.20">
    <property type="entry name" value="MFS general substrate transporter like domains"/>
    <property type="match status" value="1"/>
</dbReference>
<evidence type="ECO:0000256" key="2">
    <source>
        <dbReference type="ARBA" id="ARBA00022692"/>
    </source>
</evidence>
<accession>A0ABT9NLR6</accession>
<feature type="domain" description="Major facilitator superfamily (MFS) profile" evidence="6">
    <location>
        <begin position="208"/>
        <end position="404"/>
    </location>
</feature>
<organism evidence="7 8">
    <name type="scientific">Nocardioides massiliensis</name>
    <dbReference type="NCBI Taxonomy" id="1325935"/>
    <lineage>
        <taxon>Bacteria</taxon>
        <taxon>Bacillati</taxon>
        <taxon>Actinomycetota</taxon>
        <taxon>Actinomycetes</taxon>
        <taxon>Propionibacteriales</taxon>
        <taxon>Nocardioidaceae</taxon>
        <taxon>Nocardioides</taxon>
    </lineage>
</organism>
<evidence type="ECO:0000259" key="6">
    <source>
        <dbReference type="PROSITE" id="PS50850"/>
    </source>
</evidence>
<keyword evidence="2 5" id="KW-0812">Transmembrane</keyword>
<dbReference type="InterPro" id="IPR020846">
    <property type="entry name" value="MFS_dom"/>
</dbReference>
<feature type="transmembrane region" description="Helical" evidence="5">
    <location>
        <begin position="340"/>
        <end position="361"/>
    </location>
</feature>
<name>A0ABT9NLR6_9ACTN</name>
<dbReference type="PANTHER" id="PTHR23528:SF1">
    <property type="entry name" value="MAJOR FACILITATOR SUPERFAMILY (MFS) PROFILE DOMAIN-CONTAINING PROTEIN"/>
    <property type="match status" value="1"/>
</dbReference>
<feature type="transmembrane region" description="Helical" evidence="5">
    <location>
        <begin position="211"/>
        <end position="235"/>
    </location>
</feature>
<dbReference type="SUPFAM" id="SSF103473">
    <property type="entry name" value="MFS general substrate transporter"/>
    <property type="match status" value="1"/>
</dbReference>
<dbReference type="EMBL" id="JAUSQM010000001">
    <property type="protein sequence ID" value="MDP9821366.1"/>
    <property type="molecule type" value="Genomic_DNA"/>
</dbReference>
<comment type="caution">
    <text evidence="7">The sequence shown here is derived from an EMBL/GenBank/DDBJ whole genome shotgun (WGS) entry which is preliminary data.</text>
</comment>
<proteinExistence type="predicted"/>
<feature type="transmembrane region" description="Helical" evidence="5">
    <location>
        <begin position="101"/>
        <end position="118"/>
    </location>
</feature>
<dbReference type="InterPro" id="IPR036259">
    <property type="entry name" value="MFS_trans_sf"/>
</dbReference>
<gene>
    <name evidence="7" type="ORF">J2S59_001175</name>
</gene>
<dbReference type="Proteomes" id="UP001240447">
    <property type="component" value="Unassembled WGS sequence"/>
</dbReference>
<comment type="subcellular location">
    <subcellularLocation>
        <location evidence="1">Cell membrane</location>
        <topology evidence="1">Multi-pass membrane protein</topology>
    </subcellularLocation>
</comment>
<keyword evidence="4 5" id="KW-0472">Membrane</keyword>
<dbReference type="InterPro" id="IPR011701">
    <property type="entry name" value="MFS"/>
</dbReference>
<feature type="transmembrane region" description="Helical" evidence="5">
    <location>
        <begin position="278"/>
        <end position="296"/>
    </location>
</feature>
<feature type="transmembrane region" description="Helical" evidence="5">
    <location>
        <begin position="78"/>
        <end position="95"/>
    </location>
</feature>
<evidence type="ECO:0000256" key="1">
    <source>
        <dbReference type="ARBA" id="ARBA00004651"/>
    </source>
</evidence>
<dbReference type="Pfam" id="PF07690">
    <property type="entry name" value="MFS_1"/>
    <property type="match status" value="1"/>
</dbReference>
<reference evidence="7 8" key="1">
    <citation type="submission" date="2023-07" db="EMBL/GenBank/DDBJ databases">
        <title>Sequencing the genomes of 1000 actinobacteria strains.</title>
        <authorList>
            <person name="Klenk H.-P."/>
        </authorList>
    </citation>
    <scope>NUCLEOTIDE SEQUENCE [LARGE SCALE GENOMIC DNA]</scope>
    <source>
        <strain evidence="7 8">GD13</strain>
    </source>
</reference>
<keyword evidence="3 5" id="KW-1133">Transmembrane helix</keyword>
<feature type="transmembrane region" description="Helical" evidence="5">
    <location>
        <begin position="367"/>
        <end position="386"/>
    </location>
</feature>
<sequence length="404" mass="41554">MVPSRLSWSLFTASLVLNVQYAALATVVVPALLARADEASKETALAVVMTLSSLVTLVVHPLVGAWSDRSRSRWGRRTPWIALGAVASAIAIAGLGQAATVVAVGLGWLLVQPLLNVVEAPLDAVLADRVPESGRPRVSAYYGAGAALGLAVGAMVAGVLINRISLLTTVLAGVLVVTMIGFVVVNRDRTEAPARASLSWRHAWGDRDFRLVFVARLALVLGNQLVLGYLLYVVMDRTGRDVDDAGSLVTVLVGVHILSIVVGAAIAARVVRGRRVPAVIAATVVVACGLALPIVVPGVAGIAAYAVVSGVGRGVYLTADLALMLDVLPSSADHGRDLGVLGLATILPQSVAPAVAGALLAATGNTYTALFVVALVLVLASIPVISRVQVGPATPREGAAMMDR</sequence>
<dbReference type="PANTHER" id="PTHR23528">
    <property type="match status" value="1"/>
</dbReference>
<keyword evidence="8" id="KW-1185">Reference proteome</keyword>
<dbReference type="PRINTS" id="PR01035">
    <property type="entry name" value="TCRTETA"/>
</dbReference>